<feature type="transmembrane region" description="Helical" evidence="1">
    <location>
        <begin position="21"/>
        <end position="46"/>
    </location>
</feature>
<dbReference type="PROSITE" id="PS00409">
    <property type="entry name" value="PROKAR_NTER_METHYL"/>
    <property type="match status" value="1"/>
</dbReference>
<proteinExistence type="predicted"/>
<protein>
    <submittedName>
        <fullName evidence="2">Type II secretory pathway component PulJ</fullName>
    </submittedName>
</protein>
<organism evidence="2 3">
    <name type="scientific">Kineosporia succinea</name>
    <dbReference type="NCBI Taxonomy" id="84632"/>
    <lineage>
        <taxon>Bacteria</taxon>
        <taxon>Bacillati</taxon>
        <taxon>Actinomycetota</taxon>
        <taxon>Actinomycetes</taxon>
        <taxon>Kineosporiales</taxon>
        <taxon>Kineosporiaceae</taxon>
        <taxon>Kineosporia</taxon>
    </lineage>
</organism>
<keyword evidence="1" id="KW-0472">Membrane</keyword>
<dbReference type="InterPro" id="IPR012902">
    <property type="entry name" value="N_methyl_site"/>
</dbReference>
<keyword evidence="3" id="KW-1185">Reference proteome</keyword>
<name>A0ABT9NWC1_9ACTN</name>
<dbReference type="Proteomes" id="UP001235712">
    <property type="component" value="Unassembled WGS sequence"/>
</dbReference>
<comment type="caution">
    <text evidence="2">The sequence shown here is derived from an EMBL/GenBank/DDBJ whole genome shotgun (WGS) entry which is preliminary data.</text>
</comment>
<evidence type="ECO:0000256" key="1">
    <source>
        <dbReference type="SAM" id="Phobius"/>
    </source>
</evidence>
<dbReference type="EMBL" id="JAUSQZ010000001">
    <property type="protein sequence ID" value="MDP9824310.1"/>
    <property type="molecule type" value="Genomic_DNA"/>
</dbReference>
<sequence length="229" mass="24685">MTRALRHWRAGREKRDTGMTLVELLVSIATASVLMTAIAVVFFGVLRGVTTVNVKTTGTADARIALEAMTRALRVAVKPATRQSAFDTRFAMVNSQRVAFYALLYRNSSTGAATPTAAPDPMLVKFDYQNSCITQTLVPMQLDASGAPAWDGTGTTTCLARTTQPPAFRYFSSGAPKATEYTTGTTDVTSSNLPLIQSIEMTVTIQDVSRPQTKDVVMSDRVTMSNIAS</sequence>
<dbReference type="RefSeq" id="WP_307236619.1">
    <property type="nucleotide sequence ID" value="NZ_JAUSQZ010000001.1"/>
</dbReference>
<accession>A0ABT9NWC1</accession>
<gene>
    <name evidence="2" type="ORF">J2S57_000059</name>
</gene>
<evidence type="ECO:0000313" key="3">
    <source>
        <dbReference type="Proteomes" id="UP001235712"/>
    </source>
</evidence>
<keyword evidence="1" id="KW-0812">Transmembrane</keyword>
<reference evidence="2 3" key="1">
    <citation type="submission" date="2023-07" db="EMBL/GenBank/DDBJ databases">
        <title>Sequencing the genomes of 1000 actinobacteria strains.</title>
        <authorList>
            <person name="Klenk H.-P."/>
        </authorList>
    </citation>
    <scope>NUCLEOTIDE SEQUENCE [LARGE SCALE GENOMIC DNA]</scope>
    <source>
        <strain evidence="2 3">DSM 44388</strain>
    </source>
</reference>
<evidence type="ECO:0000313" key="2">
    <source>
        <dbReference type="EMBL" id="MDP9824310.1"/>
    </source>
</evidence>
<keyword evidence="1" id="KW-1133">Transmembrane helix</keyword>